<keyword evidence="1" id="KW-0472">Membrane</keyword>
<feature type="transmembrane region" description="Helical" evidence="1">
    <location>
        <begin position="23"/>
        <end position="45"/>
    </location>
</feature>
<evidence type="ECO:0000313" key="2">
    <source>
        <dbReference type="EMBL" id="MBD8048426.1"/>
    </source>
</evidence>
<dbReference type="RefSeq" id="WP_191741377.1">
    <property type="nucleotide sequence ID" value="NZ_JACSQB010000139.1"/>
</dbReference>
<organism evidence="2 3">
    <name type="scientific">Clostridium faecium</name>
    <dbReference type="NCBI Taxonomy" id="2762223"/>
    <lineage>
        <taxon>Bacteria</taxon>
        <taxon>Bacillati</taxon>
        <taxon>Bacillota</taxon>
        <taxon>Clostridia</taxon>
        <taxon>Eubacteriales</taxon>
        <taxon>Clostridiaceae</taxon>
        <taxon>Clostridium</taxon>
    </lineage>
</organism>
<accession>A0ABR8YVV8</accession>
<protein>
    <submittedName>
        <fullName evidence="2">Uncharacterized protein</fullName>
    </submittedName>
</protein>
<dbReference type="EMBL" id="JACSQB010000139">
    <property type="protein sequence ID" value="MBD8048426.1"/>
    <property type="molecule type" value="Genomic_DNA"/>
</dbReference>
<dbReference type="Proteomes" id="UP000627166">
    <property type="component" value="Unassembled WGS sequence"/>
</dbReference>
<comment type="caution">
    <text evidence="2">The sequence shown here is derived from an EMBL/GenBank/DDBJ whole genome shotgun (WGS) entry which is preliminary data.</text>
</comment>
<gene>
    <name evidence="2" type="ORF">H9637_15510</name>
</gene>
<keyword evidence="3" id="KW-1185">Reference proteome</keyword>
<proteinExistence type="predicted"/>
<name>A0ABR8YVV8_9CLOT</name>
<keyword evidence="1" id="KW-0812">Transmembrane</keyword>
<evidence type="ECO:0000256" key="1">
    <source>
        <dbReference type="SAM" id="Phobius"/>
    </source>
</evidence>
<reference evidence="2 3" key="1">
    <citation type="submission" date="2020-08" db="EMBL/GenBank/DDBJ databases">
        <title>A Genomic Blueprint of the Chicken Gut Microbiome.</title>
        <authorList>
            <person name="Gilroy R."/>
            <person name="Ravi A."/>
            <person name="Getino M."/>
            <person name="Pursley I."/>
            <person name="Horton D.L."/>
            <person name="Alikhan N.-F."/>
            <person name="Baker D."/>
            <person name="Gharbi K."/>
            <person name="Hall N."/>
            <person name="Watson M."/>
            <person name="Adriaenssens E.M."/>
            <person name="Foster-Nyarko E."/>
            <person name="Jarju S."/>
            <person name="Secka A."/>
            <person name="Antonio M."/>
            <person name="Oren A."/>
            <person name="Chaudhuri R."/>
            <person name="La Ragione R.M."/>
            <person name="Hildebrand F."/>
            <person name="Pallen M.J."/>
        </authorList>
    </citation>
    <scope>NUCLEOTIDE SEQUENCE [LARGE SCALE GENOMIC DNA]</scope>
    <source>
        <strain evidence="2 3">N37</strain>
    </source>
</reference>
<feature type="transmembrane region" description="Helical" evidence="1">
    <location>
        <begin position="51"/>
        <end position="70"/>
    </location>
</feature>
<keyword evidence="1" id="KW-1133">Transmembrane helix</keyword>
<sequence>MSKIKDKIENYNSKIYSLSKPKYILLLIFTSLLQTLALTALVAAIDNRFENILKKFIIILIVFLIINLGFRLKSYKKYH</sequence>
<evidence type="ECO:0000313" key="3">
    <source>
        <dbReference type="Proteomes" id="UP000627166"/>
    </source>
</evidence>